<feature type="compositionally biased region" description="Polar residues" evidence="2">
    <location>
        <begin position="152"/>
        <end position="163"/>
    </location>
</feature>
<dbReference type="Pfam" id="PF13516">
    <property type="entry name" value="LRR_6"/>
    <property type="match status" value="2"/>
</dbReference>
<dbReference type="AlphaFoldDB" id="A0AAV2Z5I0"/>
<dbReference type="SMART" id="SM00054">
    <property type="entry name" value="EFh"/>
    <property type="match status" value="4"/>
</dbReference>
<reference evidence="4" key="2">
    <citation type="journal article" date="2023" name="Microbiol Resour">
        <title>Decontamination and Annotation of the Draft Genome Sequence of the Oomycete Lagenidium giganteum ARSEF 373.</title>
        <authorList>
            <person name="Morgan W.R."/>
            <person name="Tartar A."/>
        </authorList>
    </citation>
    <scope>NUCLEOTIDE SEQUENCE</scope>
    <source>
        <strain evidence="4">ARSEF 373</strain>
    </source>
</reference>
<dbReference type="PROSITE" id="PS00018">
    <property type="entry name" value="EF_HAND_1"/>
    <property type="match status" value="4"/>
</dbReference>
<feature type="compositionally biased region" description="Low complexity" evidence="2">
    <location>
        <begin position="196"/>
        <end position="211"/>
    </location>
</feature>
<feature type="compositionally biased region" description="Basic and acidic residues" evidence="2">
    <location>
        <begin position="183"/>
        <end position="195"/>
    </location>
</feature>
<dbReference type="InterPro" id="IPR032675">
    <property type="entry name" value="LRR_dom_sf"/>
</dbReference>
<proteinExistence type="predicted"/>
<evidence type="ECO:0000313" key="5">
    <source>
        <dbReference type="Proteomes" id="UP001146120"/>
    </source>
</evidence>
<feature type="domain" description="EF-hand" evidence="3">
    <location>
        <begin position="762"/>
        <end position="797"/>
    </location>
</feature>
<feature type="domain" description="EF-hand" evidence="3">
    <location>
        <begin position="664"/>
        <end position="699"/>
    </location>
</feature>
<dbReference type="Pfam" id="PF13499">
    <property type="entry name" value="EF-hand_7"/>
    <property type="match status" value="2"/>
</dbReference>
<dbReference type="InterPro" id="IPR002048">
    <property type="entry name" value="EF_hand_dom"/>
</dbReference>
<feature type="region of interest" description="Disordered" evidence="2">
    <location>
        <begin position="152"/>
        <end position="237"/>
    </location>
</feature>
<dbReference type="EMBL" id="DAKRPA010000038">
    <property type="protein sequence ID" value="DBA01942.1"/>
    <property type="molecule type" value="Genomic_DNA"/>
</dbReference>
<dbReference type="GO" id="GO:0005509">
    <property type="term" value="F:calcium ion binding"/>
    <property type="evidence" value="ECO:0007669"/>
    <property type="project" value="InterPro"/>
</dbReference>
<keyword evidence="5" id="KW-1185">Reference proteome</keyword>
<dbReference type="PANTHER" id="PTHR24114:SF2">
    <property type="entry name" value="F-BOX DOMAIN-CONTAINING PROTEIN-RELATED"/>
    <property type="match status" value="1"/>
</dbReference>
<dbReference type="SMART" id="SM00368">
    <property type="entry name" value="LRR_RI"/>
    <property type="match status" value="5"/>
</dbReference>
<evidence type="ECO:0000259" key="3">
    <source>
        <dbReference type="PROSITE" id="PS50222"/>
    </source>
</evidence>
<accession>A0AAV2Z5I0</accession>
<dbReference type="SUPFAM" id="SSF47473">
    <property type="entry name" value="EF-hand"/>
    <property type="match status" value="1"/>
</dbReference>
<evidence type="ECO:0000256" key="1">
    <source>
        <dbReference type="ARBA" id="ARBA00022837"/>
    </source>
</evidence>
<evidence type="ECO:0000256" key="2">
    <source>
        <dbReference type="SAM" id="MobiDB-lite"/>
    </source>
</evidence>
<reference evidence="4" key="1">
    <citation type="submission" date="2022-11" db="EMBL/GenBank/DDBJ databases">
        <authorList>
            <person name="Morgan W.R."/>
            <person name="Tartar A."/>
        </authorList>
    </citation>
    <scope>NUCLEOTIDE SEQUENCE</scope>
    <source>
        <strain evidence="4">ARSEF 373</strain>
    </source>
</reference>
<feature type="compositionally biased region" description="Acidic residues" evidence="2">
    <location>
        <begin position="70"/>
        <end position="81"/>
    </location>
</feature>
<evidence type="ECO:0000313" key="4">
    <source>
        <dbReference type="EMBL" id="DBA01942.1"/>
    </source>
</evidence>
<comment type="caution">
    <text evidence="4">The sequence shown here is derived from an EMBL/GenBank/DDBJ whole genome shotgun (WGS) entry which is preliminary data.</text>
</comment>
<feature type="region of interest" description="Disordered" evidence="2">
    <location>
        <begin position="1"/>
        <end position="88"/>
    </location>
</feature>
<dbReference type="InterPro" id="IPR011992">
    <property type="entry name" value="EF-hand-dom_pair"/>
</dbReference>
<protein>
    <recommendedName>
        <fullName evidence="3">EF-hand domain-containing protein</fullName>
    </recommendedName>
</protein>
<gene>
    <name evidence="4" type="ORF">N0F65_006675</name>
</gene>
<organism evidence="4 5">
    <name type="scientific">Lagenidium giganteum</name>
    <dbReference type="NCBI Taxonomy" id="4803"/>
    <lineage>
        <taxon>Eukaryota</taxon>
        <taxon>Sar</taxon>
        <taxon>Stramenopiles</taxon>
        <taxon>Oomycota</taxon>
        <taxon>Peronosporomycetes</taxon>
        <taxon>Pythiales</taxon>
        <taxon>Pythiaceae</taxon>
    </lineage>
</organism>
<feature type="domain" description="EF-hand" evidence="3">
    <location>
        <begin position="700"/>
        <end position="735"/>
    </location>
</feature>
<dbReference type="InterPro" id="IPR018247">
    <property type="entry name" value="EF_Hand_1_Ca_BS"/>
</dbReference>
<feature type="region of interest" description="Disordered" evidence="2">
    <location>
        <begin position="848"/>
        <end position="874"/>
    </location>
</feature>
<dbReference type="Gene3D" id="1.10.238.10">
    <property type="entry name" value="EF-hand"/>
    <property type="match status" value="2"/>
</dbReference>
<feature type="compositionally biased region" description="Basic and acidic residues" evidence="2">
    <location>
        <begin position="9"/>
        <end position="19"/>
    </location>
</feature>
<dbReference type="InterPro" id="IPR052394">
    <property type="entry name" value="LRR-containing"/>
</dbReference>
<dbReference type="Gene3D" id="3.80.10.10">
    <property type="entry name" value="Ribonuclease Inhibitor"/>
    <property type="match status" value="3"/>
</dbReference>
<dbReference type="Proteomes" id="UP001146120">
    <property type="component" value="Unassembled WGS sequence"/>
</dbReference>
<dbReference type="PANTHER" id="PTHR24114">
    <property type="entry name" value="LEUCINE RICH REPEAT FAMILY PROTEIN"/>
    <property type="match status" value="1"/>
</dbReference>
<keyword evidence="1" id="KW-0106">Calcium</keyword>
<feature type="compositionally biased region" description="Basic and acidic residues" evidence="2">
    <location>
        <begin position="848"/>
        <end position="860"/>
    </location>
</feature>
<dbReference type="InterPro" id="IPR001611">
    <property type="entry name" value="Leu-rich_rpt"/>
</dbReference>
<dbReference type="SUPFAM" id="SSF52047">
    <property type="entry name" value="RNI-like"/>
    <property type="match status" value="1"/>
</dbReference>
<name>A0AAV2Z5I0_9STRA</name>
<feature type="compositionally biased region" description="Low complexity" evidence="2">
    <location>
        <begin position="223"/>
        <end position="235"/>
    </location>
</feature>
<feature type="compositionally biased region" description="Low complexity" evidence="2">
    <location>
        <begin position="25"/>
        <end position="37"/>
    </location>
</feature>
<feature type="region of interest" description="Disordered" evidence="2">
    <location>
        <begin position="122"/>
        <end position="141"/>
    </location>
</feature>
<feature type="compositionally biased region" description="Polar residues" evidence="2">
    <location>
        <begin position="171"/>
        <end position="182"/>
    </location>
</feature>
<sequence length="1252" mass="138908">MTFSQSMDEVERMLEEQVRSKYKKTSNSNNTKQLSTLQQSAARRDPSMSHFEFTSPKDLGFNPIDRSGLDDSDDDEEEDEKDGAHEIDPSTLANKIYFGAAAKQGYYKTYHELHGKPQLFVETSKQPPPVKPLRSSSSALNAVMATRRSTNSFELEKGNSQANLELPTPLSRVSSQRGLTSGTERKGTSGADRRSTSNSTRSSTRGLSSRSIVTPSLQPDMPGSSAGSRSTTAAAVAETGSSPRVTFLGACIAKGHPAISIVIRKENCHVFDFSYQGLGNDFIMQFAACLPDLPLVEAINVCGNRLNDEALNALLIALENKPNLTSLDISQNEIGPLSARSLRKYISSSMCTVKVLVLNEADIDDHECALFMNAFEQNKSVEQLLMRSNRIGQSENFGTATISSTAALRTINDGTEEEHSKVGVTGGEAIGEMLNVNLNIQILDLAWNALRISSSAAIANALQLNYNLKELNISYNGCADWGAMVFGQALRTNTKLERLNLAYNSIGAKGGLVLASGLHSNKGLVELILDGNNLGYTSGRCLMNASCTRHATRTICHLSLFDCNVTTIGERAARVTNNDHLGGSDFMHFNPSHPVGEYSLNLSSPYESMIAHELLRLATFKRHYRFGRLEYMLVAGGAKTKIELSRRQAPLTKRRSSNASLDNVGGSPLSRLFAQIDQDGSGTVDRDELFQALRNYGITISEDQIARVLGEYDYDNSGTLEESEFQDFFFRCGFAMIDSDHSGSLNEVEIEKVLKLMGFHDISEREIKSMILQYDMNGSGEIDEDEFIEFMRMELLHKQAVESSSSVSAEGDGEEMYQAVALRDSSGAIWKVPGSGFLNVEFLSDHGEDNDKDDHDEANRLQRQSSSYRSPEKRARLVSTTAFTSMLSSMQGMTQNATEQVDFLKTVLEESDCFLTATQAEQVLVKQGADRSWPRKLNALIRIIPQMVNRREAINLVSRLTDPQKVWSQRQSLKRALGNLYHVMLGSLTNRYSFDLTNELDRIALRKLGEFALEEKKFSKNRAGRNDTSQNGNWENFRNAKIDGSLFLLTTTYIMNTLLSTTTKTTAPSPAESASSLLSTSTSSVRRRAEFDYISTARPPRGTKCMSNRRFDQLVAEMSRDDEEVNESNGAHPDDAMTSEERVHFNAQLRWKIVRNYVFSQSQSKLSQLKGNRLFQVQTTINAIKRKLDQIEMLTCDRWLNCEQALCLVEAMPNAVFARARAASLLFSRIVDIENFMMVSLEAIEPFGDAAC</sequence>
<dbReference type="PROSITE" id="PS50222">
    <property type="entry name" value="EF_HAND_2"/>
    <property type="match status" value="3"/>
</dbReference>